<name>A0A1X7PW20_9HYPH</name>
<dbReference type="EMBL" id="FXBL01000004">
    <property type="protein sequence ID" value="SMH56462.1"/>
    <property type="molecule type" value="Genomic_DNA"/>
</dbReference>
<comment type="subunit">
    <text evidence="9">The complex comprises the extracytoplasmic solute receptor protein and the two transmembrane proteins.</text>
</comment>
<keyword evidence="4 9" id="KW-0997">Cell inner membrane</keyword>
<keyword evidence="3" id="KW-1003">Cell membrane</keyword>
<comment type="function">
    <text evidence="9">Part of the tripartite ATP-independent periplasmic (TRAP) transport system.</text>
</comment>
<feature type="transmembrane region" description="Helical" evidence="9">
    <location>
        <begin position="87"/>
        <end position="108"/>
    </location>
</feature>
<dbReference type="PANTHER" id="PTHR35011:SF10">
    <property type="entry name" value="TRAP TRANSPORTER SMALL PERMEASE PROTEIN"/>
    <property type="match status" value="1"/>
</dbReference>
<reference evidence="11 12" key="1">
    <citation type="submission" date="2017-04" db="EMBL/GenBank/DDBJ databases">
        <authorList>
            <person name="Afonso C.L."/>
            <person name="Miller P.J."/>
            <person name="Scott M.A."/>
            <person name="Spackman E."/>
            <person name="Goraichik I."/>
            <person name="Dimitrov K.M."/>
            <person name="Suarez D.L."/>
            <person name="Swayne D.E."/>
        </authorList>
    </citation>
    <scope>NUCLEOTIDE SEQUENCE [LARGE SCALE GENOMIC DNA]</scope>
    <source>
        <strain evidence="11 12">B5P</strain>
    </source>
</reference>
<keyword evidence="6 9" id="KW-1133">Transmembrane helix</keyword>
<keyword evidence="7 9" id="KW-0472">Membrane</keyword>
<dbReference type="PANTHER" id="PTHR35011">
    <property type="entry name" value="2,3-DIKETO-L-GULONATE TRAP TRANSPORTER SMALL PERMEASE PROTEIN YIAM"/>
    <property type="match status" value="1"/>
</dbReference>
<comment type="subcellular location">
    <subcellularLocation>
        <location evidence="1 9">Cell inner membrane</location>
        <topology evidence="1 9">Multi-pass membrane protein</topology>
    </subcellularLocation>
</comment>
<feature type="transmembrane region" description="Helical" evidence="9">
    <location>
        <begin position="130"/>
        <end position="149"/>
    </location>
</feature>
<evidence type="ECO:0000256" key="5">
    <source>
        <dbReference type="ARBA" id="ARBA00022692"/>
    </source>
</evidence>
<feature type="transmembrane region" description="Helical" evidence="9">
    <location>
        <begin position="44"/>
        <end position="66"/>
    </location>
</feature>
<sequence length="177" mass="19656">MNAYVAIAIRILNWIAGLLAFAALALPTYQIFAQVLYPPGMRPWIYEVFIYLLVWASLLTASTLAAEGKHIRVDSIFATLKGRPLRYVETLNVLISLTFCGAIAYYGYKITYDAWDIGERSVTSLQFPMWIYYAALPASFLIMSVFYAIRLAYLAAGRDVPGLEPEHAAPASGSESV</sequence>
<evidence type="ECO:0000256" key="7">
    <source>
        <dbReference type="ARBA" id="ARBA00023136"/>
    </source>
</evidence>
<dbReference type="Proteomes" id="UP000193083">
    <property type="component" value="Unassembled WGS sequence"/>
</dbReference>
<evidence type="ECO:0000256" key="1">
    <source>
        <dbReference type="ARBA" id="ARBA00004429"/>
    </source>
</evidence>
<evidence type="ECO:0000256" key="6">
    <source>
        <dbReference type="ARBA" id="ARBA00022989"/>
    </source>
</evidence>
<feature type="domain" description="Tripartite ATP-independent periplasmic transporters DctQ component" evidence="10">
    <location>
        <begin position="27"/>
        <end position="154"/>
    </location>
</feature>
<evidence type="ECO:0000256" key="4">
    <source>
        <dbReference type="ARBA" id="ARBA00022519"/>
    </source>
</evidence>
<dbReference type="GO" id="GO:0015740">
    <property type="term" value="P:C4-dicarboxylate transport"/>
    <property type="evidence" value="ECO:0007669"/>
    <property type="project" value="TreeGrafter"/>
</dbReference>
<dbReference type="InterPro" id="IPR055348">
    <property type="entry name" value="DctQ"/>
</dbReference>
<evidence type="ECO:0000313" key="11">
    <source>
        <dbReference type="EMBL" id="SMH56462.1"/>
    </source>
</evidence>
<dbReference type="Pfam" id="PF04290">
    <property type="entry name" value="DctQ"/>
    <property type="match status" value="1"/>
</dbReference>
<evidence type="ECO:0000259" key="10">
    <source>
        <dbReference type="Pfam" id="PF04290"/>
    </source>
</evidence>
<dbReference type="GO" id="GO:0022857">
    <property type="term" value="F:transmembrane transporter activity"/>
    <property type="evidence" value="ECO:0007669"/>
    <property type="project" value="UniProtKB-UniRule"/>
</dbReference>
<evidence type="ECO:0000256" key="8">
    <source>
        <dbReference type="ARBA" id="ARBA00038436"/>
    </source>
</evidence>
<proteinExistence type="inferred from homology"/>
<evidence type="ECO:0000313" key="12">
    <source>
        <dbReference type="Proteomes" id="UP000193083"/>
    </source>
</evidence>
<evidence type="ECO:0000256" key="2">
    <source>
        <dbReference type="ARBA" id="ARBA00022448"/>
    </source>
</evidence>
<dbReference type="InterPro" id="IPR007387">
    <property type="entry name" value="TRAP_DctQ"/>
</dbReference>
<protein>
    <recommendedName>
        <fullName evidence="9">TRAP transporter small permease protein</fullName>
    </recommendedName>
</protein>
<evidence type="ECO:0000256" key="3">
    <source>
        <dbReference type="ARBA" id="ARBA00022475"/>
    </source>
</evidence>
<dbReference type="AlphaFoldDB" id="A0A1X7PW20"/>
<feature type="transmembrane region" description="Helical" evidence="9">
    <location>
        <begin position="12"/>
        <end position="32"/>
    </location>
</feature>
<keyword evidence="5 9" id="KW-0812">Transmembrane</keyword>
<dbReference type="RefSeq" id="WP_176247658.1">
    <property type="nucleotide sequence ID" value="NZ_FXBL01000004.1"/>
</dbReference>
<organism evidence="11 12">
    <name type="scientific">Mesorhizobium australicum</name>
    <dbReference type="NCBI Taxonomy" id="536018"/>
    <lineage>
        <taxon>Bacteria</taxon>
        <taxon>Pseudomonadati</taxon>
        <taxon>Pseudomonadota</taxon>
        <taxon>Alphaproteobacteria</taxon>
        <taxon>Hyphomicrobiales</taxon>
        <taxon>Phyllobacteriaceae</taxon>
        <taxon>Mesorhizobium</taxon>
    </lineage>
</organism>
<keyword evidence="12" id="KW-1185">Reference proteome</keyword>
<comment type="similarity">
    <text evidence="8 9">Belongs to the TRAP transporter small permease family.</text>
</comment>
<evidence type="ECO:0000256" key="9">
    <source>
        <dbReference type="RuleBase" id="RU369079"/>
    </source>
</evidence>
<keyword evidence="2 9" id="KW-0813">Transport</keyword>
<gene>
    <name evidence="11" type="ORF">SAMN02982922_5542</name>
</gene>
<accession>A0A1X7PW20</accession>
<dbReference type="GO" id="GO:0005886">
    <property type="term" value="C:plasma membrane"/>
    <property type="evidence" value="ECO:0007669"/>
    <property type="project" value="UniProtKB-SubCell"/>
</dbReference>